<feature type="domain" description="HTH tetR-type" evidence="5">
    <location>
        <begin position="13"/>
        <end position="72"/>
    </location>
</feature>
<organism evidence="6 7">
    <name type="scientific">Aeromicrobium wangtongii</name>
    <dbReference type="NCBI Taxonomy" id="2969247"/>
    <lineage>
        <taxon>Bacteria</taxon>
        <taxon>Bacillati</taxon>
        <taxon>Actinomycetota</taxon>
        <taxon>Actinomycetes</taxon>
        <taxon>Propionibacteriales</taxon>
        <taxon>Nocardioidaceae</taxon>
        <taxon>Aeromicrobium</taxon>
    </lineage>
</organism>
<dbReference type="EMBL" id="CP102173">
    <property type="protein sequence ID" value="UUP15381.1"/>
    <property type="molecule type" value="Genomic_DNA"/>
</dbReference>
<evidence type="ECO:0000256" key="4">
    <source>
        <dbReference type="PROSITE-ProRule" id="PRU00335"/>
    </source>
</evidence>
<gene>
    <name evidence="6" type="ORF">NQV15_08735</name>
</gene>
<accession>A0ABY5ME10</accession>
<dbReference type="PRINTS" id="PR00455">
    <property type="entry name" value="HTHTETR"/>
</dbReference>
<evidence type="ECO:0000313" key="7">
    <source>
        <dbReference type="Proteomes" id="UP001316184"/>
    </source>
</evidence>
<evidence type="ECO:0000256" key="1">
    <source>
        <dbReference type="ARBA" id="ARBA00023015"/>
    </source>
</evidence>
<keyword evidence="7" id="KW-1185">Reference proteome</keyword>
<evidence type="ECO:0000313" key="6">
    <source>
        <dbReference type="EMBL" id="UUP15381.1"/>
    </source>
</evidence>
<reference evidence="6 7" key="1">
    <citation type="submission" date="2022-08" db="EMBL/GenBank/DDBJ databases">
        <title>novel species in genus Aeromicrobium.</title>
        <authorList>
            <person name="Ye L."/>
        </authorList>
    </citation>
    <scope>NUCLEOTIDE SEQUENCE [LARGE SCALE GENOMIC DNA]</scope>
    <source>
        <strain evidence="7">zg-Y1379</strain>
    </source>
</reference>
<dbReference type="PANTHER" id="PTHR47506:SF7">
    <property type="entry name" value="TRANSCRIPTIONAL REGULATORY PROTEIN"/>
    <property type="match status" value="1"/>
</dbReference>
<proteinExistence type="predicted"/>
<dbReference type="Proteomes" id="UP001316184">
    <property type="component" value="Chromosome"/>
</dbReference>
<evidence type="ECO:0000259" key="5">
    <source>
        <dbReference type="PROSITE" id="PS50977"/>
    </source>
</evidence>
<evidence type="ECO:0000256" key="3">
    <source>
        <dbReference type="ARBA" id="ARBA00023163"/>
    </source>
</evidence>
<dbReference type="Gene3D" id="1.10.357.10">
    <property type="entry name" value="Tetracycline Repressor, domain 2"/>
    <property type="match status" value="1"/>
</dbReference>
<dbReference type="RefSeq" id="WP_232399433.1">
    <property type="nucleotide sequence ID" value="NZ_CP102173.1"/>
</dbReference>
<keyword evidence="1" id="KW-0805">Transcription regulation</keyword>
<dbReference type="SUPFAM" id="SSF46689">
    <property type="entry name" value="Homeodomain-like"/>
    <property type="match status" value="1"/>
</dbReference>
<sequence length="195" mass="21383">MTQPERTLVRDRERTRRMILEAAEQAIEQQGAGVSLAEIATLAGVTKSGLLHHFRTRDILIEAVFEHTVMRTWEEVRAQIDITENRPGKFTRAYVRAFTGDSEYLTHAASPTGLYAVLGTHIATASHNAAQAADAQAWTAAFEADGLPIGRALAIRYAAEGLVAAMNCAYLTADHLARVREELLALTETHDDSVQ</sequence>
<dbReference type="InterPro" id="IPR041479">
    <property type="entry name" value="TetR_CgmR_C"/>
</dbReference>
<dbReference type="PROSITE" id="PS50977">
    <property type="entry name" value="HTH_TETR_2"/>
    <property type="match status" value="1"/>
</dbReference>
<dbReference type="PANTHER" id="PTHR47506">
    <property type="entry name" value="TRANSCRIPTIONAL REGULATORY PROTEIN"/>
    <property type="match status" value="1"/>
</dbReference>
<keyword evidence="2 4" id="KW-0238">DNA-binding</keyword>
<keyword evidence="3" id="KW-0804">Transcription</keyword>
<dbReference type="Pfam" id="PF17937">
    <property type="entry name" value="TetR_C_28"/>
    <property type="match status" value="1"/>
</dbReference>
<dbReference type="InterPro" id="IPR001647">
    <property type="entry name" value="HTH_TetR"/>
</dbReference>
<evidence type="ECO:0000256" key="2">
    <source>
        <dbReference type="ARBA" id="ARBA00023125"/>
    </source>
</evidence>
<dbReference type="Pfam" id="PF00440">
    <property type="entry name" value="TetR_N"/>
    <property type="match status" value="1"/>
</dbReference>
<name>A0ABY5ME10_9ACTN</name>
<dbReference type="InterPro" id="IPR009057">
    <property type="entry name" value="Homeodomain-like_sf"/>
</dbReference>
<protein>
    <submittedName>
        <fullName evidence="6">TetR/AcrR family transcriptional regulator</fullName>
    </submittedName>
</protein>
<feature type="DNA-binding region" description="H-T-H motif" evidence="4">
    <location>
        <begin position="35"/>
        <end position="54"/>
    </location>
</feature>